<evidence type="ECO:0000313" key="1">
    <source>
        <dbReference type="EMBL" id="VBB07778.1"/>
    </source>
</evidence>
<evidence type="ECO:0000313" key="2">
    <source>
        <dbReference type="Proteomes" id="UP000277811"/>
    </source>
</evidence>
<name>A0A498RFA0_9FIRM</name>
<gene>
    <name evidence="1" type="ORF">LUCI_3043</name>
</gene>
<accession>A0A498RFA0</accession>
<organism evidence="1 2">
    <name type="scientific">Lucifera butyrica</name>
    <dbReference type="NCBI Taxonomy" id="1351585"/>
    <lineage>
        <taxon>Bacteria</taxon>
        <taxon>Bacillati</taxon>
        <taxon>Bacillota</taxon>
        <taxon>Negativicutes</taxon>
        <taxon>Veillonellales</taxon>
        <taxon>Veillonellaceae</taxon>
        <taxon>Lucifera</taxon>
    </lineage>
</organism>
<dbReference type="AlphaFoldDB" id="A0A498RFA0"/>
<proteinExistence type="predicted"/>
<keyword evidence="2" id="KW-1185">Reference proteome</keyword>
<protein>
    <submittedName>
        <fullName evidence="1">Uncharacterized protein</fullName>
    </submittedName>
</protein>
<sequence>MKKEVLVFIFDGYADWESVLPMARLHWSLLKKSYCC</sequence>
<dbReference type="Proteomes" id="UP000277811">
    <property type="component" value="Unassembled WGS sequence"/>
</dbReference>
<dbReference type="EMBL" id="UPPP01000080">
    <property type="protein sequence ID" value="VBB07778.1"/>
    <property type="molecule type" value="Genomic_DNA"/>
</dbReference>
<reference evidence="1 2" key="1">
    <citation type="submission" date="2018-06" db="EMBL/GenBank/DDBJ databases">
        <authorList>
            <person name="Strepis N."/>
        </authorList>
    </citation>
    <scope>NUCLEOTIDE SEQUENCE [LARGE SCALE GENOMIC DNA]</scope>
    <source>
        <strain evidence="1">LUCI</strain>
    </source>
</reference>